<reference evidence="4" key="4">
    <citation type="submission" date="2025-09" db="UniProtKB">
        <authorList>
            <consortium name="Ensembl"/>
        </authorList>
    </citation>
    <scope>IDENTIFICATION</scope>
</reference>
<dbReference type="SUPFAM" id="SSF56574">
    <property type="entry name" value="Serpins"/>
    <property type="match status" value="1"/>
</dbReference>
<evidence type="ECO:0000313" key="4">
    <source>
        <dbReference type="Ensembl" id="ENSPSIP00000006041.1"/>
    </source>
</evidence>
<dbReference type="InterPro" id="IPR036186">
    <property type="entry name" value="Serpin_sf"/>
</dbReference>
<dbReference type="Gene3D" id="2.30.39.10">
    <property type="entry name" value="Alpha-1-antitrypsin, domain 1"/>
    <property type="match status" value="1"/>
</dbReference>
<dbReference type="GO" id="GO:0001869">
    <property type="term" value="P:negative regulation of complement activation, lectin pathway"/>
    <property type="evidence" value="ECO:0007669"/>
    <property type="project" value="Ensembl"/>
</dbReference>
<dbReference type="PANTHER" id="PTHR11461">
    <property type="entry name" value="SERINE PROTEASE INHIBITOR, SERPIN"/>
    <property type="match status" value="1"/>
</dbReference>
<dbReference type="PROSITE" id="PS00284">
    <property type="entry name" value="SERPIN"/>
    <property type="match status" value="1"/>
</dbReference>
<dbReference type="GO" id="GO:0004867">
    <property type="term" value="F:serine-type endopeptidase inhibitor activity"/>
    <property type="evidence" value="ECO:0007669"/>
    <property type="project" value="Ensembl"/>
</dbReference>
<dbReference type="Proteomes" id="UP000007267">
    <property type="component" value="Unassembled WGS sequence"/>
</dbReference>
<feature type="domain" description="Serpin" evidence="3">
    <location>
        <begin position="75"/>
        <end position="423"/>
    </location>
</feature>
<dbReference type="Ensembl" id="ENSPSIT00000006076.1">
    <property type="protein sequence ID" value="ENSPSIP00000006041.1"/>
    <property type="gene ID" value="ENSPSIG00000005566.1"/>
</dbReference>
<evidence type="ECO:0000256" key="2">
    <source>
        <dbReference type="SAM" id="MobiDB-lite"/>
    </source>
</evidence>
<dbReference type="Gene3D" id="3.30.497.10">
    <property type="entry name" value="Antithrombin, subunit I, domain 2"/>
    <property type="match status" value="1"/>
</dbReference>
<feature type="compositionally biased region" description="Polar residues" evidence="2">
    <location>
        <begin position="1"/>
        <end position="23"/>
    </location>
</feature>
<dbReference type="InterPro" id="IPR023796">
    <property type="entry name" value="Serpin_dom"/>
</dbReference>
<reference evidence="5" key="2">
    <citation type="journal article" date="2013" name="Nat. Genet.">
        <title>The draft genomes of soft-shell turtle and green sea turtle yield insights into the development and evolution of the turtle-specific body plan.</title>
        <authorList>
            <person name="Wang Z."/>
            <person name="Pascual-Anaya J."/>
            <person name="Zadissa A."/>
            <person name="Li W."/>
            <person name="Niimura Y."/>
            <person name="Huang Z."/>
            <person name="Li C."/>
            <person name="White S."/>
            <person name="Xiong Z."/>
            <person name="Fang D."/>
            <person name="Wang B."/>
            <person name="Ming Y."/>
            <person name="Chen Y."/>
            <person name="Zheng Y."/>
            <person name="Kuraku S."/>
            <person name="Pignatelli M."/>
            <person name="Herrero J."/>
            <person name="Beal K."/>
            <person name="Nozawa M."/>
            <person name="Li Q."/>
            <person name="Wang J."/>
            <person name="Zhang H."/>
            <person name="Yu L."/>
            <person name="Shigenobu S."/>
            <person name="Wang J."/>
            <person name="Liu J."/>
            <person name="Flicek P."/>
            <person name="Searle S."/>
            <person name="Wang J."/>
            <person name="Kuratani S."/>
            <person name="Yin Y."/>
            <person name="Aken B."/>
            <person name="Zhang G."/>
            <person name="Irie N."/>
        </authorList>
    </citation>
    <scope>NUCLEOTIDE SEQUENCE [LARGE SCALE GENOMIC DNA]</scope>
    <source>
        <strain evidence="5">Daiwa-1</strain>
    </source>
</reference>
<dbReference type="OMA" id="FELSSCT"/>
<sequence>TRNQTRQMRNQPTSQPTSWPTSQPTKPTTAPSTETPTVSVTVPQRCPPSDPWGSCRNDSKEESHRVAMALTDFALKYYSKVAKTHGTDSNVVFSPLSVAVVLSQLLLGARDETKMRLETILSYPSDLLCVHAPLRHLLKSQAFVSTSLLFFRQDLSLNDAFRKQLKSFYNIEAQWLTGNETQDLRKVNKWVKDGTNGKIEELLKELEPDVQLMLINAIYFQAKWKTTFKVKNTMNEMFYRPGKSPVQVPMMTSKKYPLASFSDPSLKAKVGRLRLSHSMSLVVMVPEHSFNSLAEMEKMLTRETFTAVVKKLMDSPLKPTVVSLPRFKLDSSQDLMDILGQIDYGIFFDANLCGISEAEDLAVTNAQHRAVLELNEEGVEAAAATAISVARTAWVFEVQQPFLFVLWNDEHSFPVFMGHVSDPSRV</sequence>
<dbReference type="HOGENOM" id="CLU_023330_3_0_1"/>
<comment type="similarity">
    <text evidence="1">Belongs to the serpin family.</text>
</comment>
<proteinExistence type="inferred from homology"/>
<evidence type="ECO:0000313" key="5">
    <source>
        <dbReference type="Proteomes" id="UP000007267"/>
    </source>
</evidence>
<evidence type="ECO:0000259" key="3">
    <source>
        <dbReference type="SMART" id="SM00093"/>
    </source>
</evidence>
<feature type="compositionally biased region" description="Low complexity" evidence="2">
    <location>
        <begin position="24"/>
        <end position="43"/>
    </location>
</feature>
<dbReference type="InterPro" id="IPR042185">
    <property type="entry name" value="Serpin_sf_2"/>
</dbReference>
<reference evidence="4" key="3">
    <citation type="submission" date="2025-08" db="UniProtKB">
        <authorList>
            <consortium name="Ensembl"/>
        </authorList>
    </citation>
    <scope>IDENTIFICATION</scope>
</reference>
<dbReference type="GO" id="GO:0005615">
    <property type="term" value="C:extracellular space"/>
    <property type="evidence" value="ECO:0007669"/>
    <property type="project" value="Ensembl"/>
</dbReference>
<dbReference type="EMBL" id="AGCU01005440">
    <property type="status" value="NOT_ANNOTATED_CDS"/>
    <property type="molecule type" value="Genomic_DNA"/>
</dbReference>
<dbReference type="Pfam" id="PF00079">
    <property type="entry name" value="Serpin"/>
    <property type="match status" value="1"/>
</dbReference>
<dbReference type="AlphaFoldDB" id="K7FDD1"/>
<dbReference type="InterPro" id="IPR023795">
    <property type="entry name" value="Serpin_CS"/>
</dbReference>
<keyword evidence="5" id="KW-1185">Reference proteome</keyword>
<name>K7FDD1_PELSI</name>
<reference evidence="5" key="1">
    <citation type="submission" date="2011-10" db="EMBL/GenBank/DDBJ databases">
        <authorList>
            <consortium name="Soft-shell Turtle Genome Consortium"/>
        </authorList>
    </citation>
    <scope>NUCLEOTIDE SEQUENCE [LARGE SCALE GENOMIC DNA]</scope>
    <source>
        <strain evidence="5">Daiwa-1</strain>
    </source>
</reference>
<accession>K7FDD1</accession>
<evidence type="ECO:0000256" key="1">
    <source>
        <dbReference type="RuleBase" id="RU000411"/>
    </source>
</evidence>
<dbReference type="SMART" id="SM00093">
    <property type="entry name" value="SERPIN"/>
    <property type="match status" value="1"/>
</dbReference>
<dbReference type="InterPro" id="IPR000215">
    <property type="entry name" value="Serpin_fam"/>
</dbReference>
<dbReference type="EMBL" id="AGCU01005439">
    <property type="status" value="NOT_ANNOTATED_CDS"/>
    <property type="molecule type" value="Genomic_DNA"/>
</dbReference>
<dbReference type="eggNOG" id="KOG2392">
    <property type="taxonomic scope" value="Eukaryota"/>
</dbReference>
<dbReference type="GeneTree" id="ENSGT00940000159681"/>
<dbReference type="PANTHER" id="PTHR11461:SF159">
    <property type="entry name" value="PLASMA PROTEASE C1 INHIBITOR"/>
    <property type="match status" value="1"/>
</dbReference>
<organism evidence="4 5">
    <name type="scientific">Pelodiscus sinensis</name>
    <name type="common">Chinese softshell turtle</name>
    <name type="synonym">Trionyx sinensis</name>
    <dbReference type="NCBI Taxonomy" id="13735"/>
    <lineage>
        <taxon>Eukaryota</taxon>
        <taxon>Metazoa</taxon>
        <taxon>Chordata</taxon>
        <taxon>Craniata</taxon>
        <taxon>Vertebrata</taxon>
        <taxon>Euteleostomi</taxon>
        <taxon>Archelosauria</taxon>
        <taxon>Testudinata</taxon>
        <taxon>Testudines</taxon>
        <taxon>Cryptodira</taxon>
        <taxon>Trionychia</taxon>
        <taxon>Trionychidae</taxon>
        <taxon>Pelodiscus</taxon>
    </lineage>
</organism>
<feature type="region of interest" description="Disordered" evidence="2">
    <location>
        <begin position="1"/>
        <end position="59"/>
    </location>
</feature>
<dbReference type="STRING" id="13735.ENSPSIP00000006041"/>
<gene>
    <name evidence="4" type="primary">SERPING1</name>
</gene>
<dbReference type="InterPro" id="IPR042178">
    <property type="entry name" value="Serpin_sf_1"/>
</dbReference>
<protein>
    <submittedName>
        <fullName evidence="4">Serpin family G member 1</fullName>
    </submittedName>
</protein>